<dbReference type="GO" id="GO:0000162">
    <property type="term" value="P:L-tryptophan biosynthetic process"/>
    <property type="evidence" value="ECO:0007669"/>
    <property type="project" value="UniProtKB-KW"/>
</dbReference>
<sequence>MTHTDFTSFKQAAKTYDTVPVVKRYFADGLTPIQIAYQLQDQLTFLLESKDAASPWSRYSFIGLNPMYQLVEESGVFHTYSEDGSQIARSQTFEDAFDQTLQHLNVKPLDLPIPFKGGAVGYMSFEAIQSIEPSLKKGPLSKQDHNNEQPAFHFLFCETLIAYDHTKKELMIIIHVPTKQSTFLKEQYDAAFSQIDELFTTLERSTSGLMVPAAIENTEEVSFDGVLSSYTKPDFMKDVETIQEYIRAGDIFQAVLSQRFEMPVTSSAFDIYRVLRMVNPSPYLFYLKIGDVEVVGSSPERLVQVADKHVEIHPIAGTRPRGADEELDNQLAKELLADEKERAEHYMLVDLARNDVGRVAEYGSVKTPTLLEIGRFSHVMHIISKVTGELREGITPLNALMSAFPAGTVSGAPKIRAIEILNELEPVKRGIYSGAIGYLSYDGNIDSCIAIRTMIIKDQKAYIQAGAGVVADSIPEKEFEETQNKAKALLRAVQLAEKMFGEGAVVNHV</sequence>
<keyword evidence="7 15" id="KW-0028">Amino-acid biosynthesis</keyword>
<dbReference type="GO" id="GO:0004049">
    <property type="term" value="F:anthranilate synthase activity"/>
    <property type="evidence" value="ECO:0007669"/>
    <property type="project" value="UniProtKB-EC"/>
</dbReference>
<name>A0AAJ2KV03_ALKPS</name>
<dbReference type="EMBL" id="JAWJAY010000001">
    <property type="protein sequence ID" value="MDV2884333.1"/>
    <property type="molecule type" value="Genomic_DNA"/>
</dbReference>
<dbReference type="Gene3D" id="3.60.120.10">
    <property type="entry name" value="Anthranilate synthase"/>
    <property type="match status" value="1"/>
</dbReference>
<evidence type="ECO:0000256" key="11">
    <source>
        <dbReference type="ARBA" id="ARBA00023141"/>
    </source>
</evidence>
<comment type="similarity">
    <text evidence="3 15">Belongs to the anthranilate synthase component I family.</text>
</comment>
<evidence type="ECO:0000256" key="10">
    <source>
        <dbReference type="ARBA" id="ARBA00022842"/>
    </source>
</evidence>
<dbReference type="PANTHER" id="PTHR11236:SF48">
    <property type="entry name" value="ISOCHORISMATE SYNTHASE MENF"/>
    <property type="match status" value="1"/>
</dbReference>
<keyword evidence="12 15" id="KW-0456">Lyase</keyword>
<dbReference type="InterPro" id="IPR015890">
    <property type="entry name" value="Chorismate_C"/>
</dbReference>
<feature type="domain" description="Chorismate-utilising enzyme C-terminal" evidence="16">
    <location>
        <begin position="232"/>
        <end position="485"/>
    </location>
</feature>
<dbReference type="AlphaFoldDB" id="A0AAJ2KV03"/>
<dbReference type="RefSeq" id="WP_323465913.1">
    <property type="nucleotide sequence ID" value="NZ_CP144224.1"/>
</dbReference>
<accession>A0AAJ2KV03</accession>
<evidence type="ECO:0000256" key="14">
    <source>
        <dbReference type="ARBA" id="ARBA00047683"/>
    </source>
</evidence>
<evidence type="ECO:0000256" key="7">
    <source>
        <dbReference type="ARBA" id="ARBA00022605"/>
    </source>
</evidence>
<feature type="domain" description="Anthranilate synthase component I N-terminal" evidence="17">
    <location>
        <begin position="28"/>
        <end position="172"/>
    </location>
</feature>
<evidence type="ECO:0000256" key="15">
    <source>
        <dbReference type="RuleBase" id="RU364045"/>
    </source>
</evidence>
<dbReference type="Proteomes" id="UP001285636">
    <property type="component" value="Unassembled WGS sequence"/>
</dbReference>
<evidence type="ECO:0000256" key="3">
    <source>
        <dbReference type="ARBA" id="ARBA00009562"/>
    </source>
</evidence>
<keyword evidence="8 15" id="KW-0479">Metal-binding</keyword>
<dbReference type="PRINTS" id="PR00095">
    <property type="entry name" value="ANTSNTHASEI"/>
</dbReference>
<dbReference type="SUPFAM" id="SSF56322">
    <property type="entry name" value="ADC synthase"/>
    <property type="match status" value="1"/>
</dbReference>
<comment type="function">
    <text evidence="13 15">Part of a heterotetrameric complex that catalyzes the two-step biosynthesis of anthranilate, an intermediate in the biosynthesis of L-tryptophan. In the first step, the glutamine-binding beta subunit (TrpG) of anthranilate synthase (AS) provides the glutamine amidotransferase activity which generates ammonia as a substrate that, along with chorismate, is used in the second step, catalyzed by the large alpha subunit of AS (TrpE) to produce anthranilate. In the absence of TrpG, TrpE can synthesize anthranilate directly from chorismate and high concentrations of ammonia.</text>
</comment>
<evidence type="ECO:0000256" key="12">
    <source>
        <dbReference type="ARBA" id="ARBA00023239"/>
    </source>
</evidence>
<evidence type="ECO:0000256" key="5">
    <source>
        <dbReference type="ARBA" id="ARBA00012266"/>
    </source>
</evidence>
<dbReference type="Pfam" id="PF00425">
    <property type="entry name" value="Chorismate_bind"/>
    <property type="match status" value="1"/>
</dbReference>
<dbReference type="InterPro" id="IPR019999">
    <property type="entry name" value="Anth_synth_I-like"/>
</dbReference>
<evidence type="ECO:0000256" key="13">
    <source>
        <dbReference type="ARBA" id="ARBA00025634"/>
    </source>
</evidence>
<dbReference type="InterPro" id="IPR005256">
    <property type="entry name" value="Anth_synth_I_PabB"/>
</dbReference>
<organism evidence="18 19">
    <name type="scientific">Alkalihalophilus pseudofirmus</name>
    <name type="common">Bacillus pseudofirmus</name>
    <dbReference type="NCBI Taxonomy" id="79885"/>
    <lineage>
        <taxon>Bacteria</taxon>
        <taxon>Bacillati</taxon>
        <taxon>Bacillota</taxon>
        <taxon>Bacilli</taxon>
        <taxon>Bacillales</taxon>
        <taxon>Bacillaceae</taxon>
        <taxon>Alkalihalophilus</taxon>
    </lineage>
</organism>
<evidence type="ECO:0000256" key="4">
    <source>
        <dbReference type="ARBA" id="ARBA00011575"/>
    </source>
</evidence>
<evidence type="ECO:0000256" key="8">
    <source>
        <dbReference type="ARBA" id="ARBA00022723"/>
    </source>
</evidence>
<comment type="pathway">
    <text evidence="2 15">Amino-acid biosynthesis; L-tryptophan biosynthesis; L-tryptophan from chorismate: step 1/5.</text>
</comment>
<dbReference type="GO" id="GO:0046872">
    <property type="term" value="F:metal ion binding"/>
    <property type="evidence" value="ECO:0007669"/>
    <property type="project" value="UniProtKB-KW"/>
</dbReference>
<keyword evidence="10 15" id="KW-0460">Magnesium</keyword>
<dbReference type="Pfam" id="PF04715">
    <property type="entry name" value="Anth_synt_I_N"/>
    <property type="match status" value="1"/>
</dbReference>
<gene>
    <name evidence="15 18" type="primary">trpE</name>
    <name evidence="18" type="ORF">RYX45_04020</name>
</gene>
<dbReference type="EC" id="4.1.3.27" evidence="5 15"/>
<keyword evidence="11 15" id="KW-0057">Aromatic amino acid biosynthesis</keyword>
<dbReference type="NCBIfam" id="TIGR00564">
    <property type="entry name" value="trpE_most"/>
    <property type="match status" value="1"/>
</dbReference>
<protein>
    <recommendedName>
        <fullName evidence="6 15">Anthranilate synthase component 1</fullName>
        <ecNumber evidence="5 15">4.1.3.27</ecNumber>
    </recommendedName>
</protein>
<keyword evidence="9 15" id="KW-0822">Tryptophan biosynthesis</keyword>
<comment type="catalytic activity">
    <reaction evidence="14 15">
        <text>chorismate + L-glutamine = anthranilate + pyruvate + L-glutamate + H(+)</text>
        <dbReference type="Rhea" id="RHEA:21732"/>
        <dbReference type="ChEBI" id="CHEBI:15361"/>
        <dbReference type="ChEBI" id="CHEBI:15378"/>
        <dbReference type="ChEBI" id="CHEBI:16567"/>
        <dbReference type="ChEBI" id="CHEBI:29748"/>
        <dbReference type="ChEBI" id="CHEBI:29985"/>
        <dbReference type="ChEBI" id="CHEBI:58359"/>
        <dbReference type="EC" id="4.1.3.27"/>
    </reaction>
</comment>
<dbReference type="InterPro" id="IPR006805">
    <property type="entry name" value="Anth_synth_I_N"/>
</dbReference>
<proteinExistence type="inferred from homology"/>
<evidence type="ECO:0000256" key="9">
    <source>
        <dbReference type="ARBA" id="ARBA00022822"/>
    </source>
</evidence>
<comment type="caution">
    <text evidence="18">The sequence shown here is derived from an EMBL/GenBank/DDBJ whole genome shotgun (WGS) entry which is preliminary data.</text>
</comment>
<dbReference type="InterPro" id="IPR005801">
    <property type="entry name" value="ADC_synthase"/>
</dbReference>
<comment type="cofactor">
    <cofactor evidence="1 15">
        <name>Mg(2+)</name>
        <dbReference type="ChEBI" id="CHEBI:18420"/>
    </cofactor>
</comment>
<evidence type="ECO:0000259" key="16">
    <source>
        <dbReference type="Pfam" id="PF00425"/>
    </source>
</evidence>
<evidence type="ECO:0000256" key="1">
    <source>
        <dbReference type="ARBA" id="ARBA00001946"/>
    </source>
</evidence>
<dbReference type="PANTHER" id="PTHR11236">
    <property type="entry name" value="AMINOBENZOATE/ANTHRANILATE SYNTHASE"/>
    <property type="match status" value="1"/>
</dbReference>
<evidence type="ECO:0000313" key="19">
    <source>
        <dbReference type="Proteomes" id="UP001285636"/>
    </source>
</evidence>
<comment type="subunit">
    <text evidence="4 15">Heterotetramer consisting of two non-identical subunits: a beta subunit (TrpG) and a large alpha subunit (TrpE).</text>
</comment>
<reference evidence="18" key="1">
    <citation type="submission" date="2023-10" db="EMBL/GenBank/DDBJ databases">
        <title>Screening of Alkalihalophilus pseudofirmusBZ-TG-HK211 and Its Alleviation of Salt Stress on Rapeseed Growth.</title>
        <authorList>
            <person name="Zhao B."/>
            <person name="Guo T."/>
        </authorList>
    </citation>
    <scope>NUCLEOTIDE SEQUENCE</scope>
    <source>
        <strain evidence="18">BZ-TG-HK211</strain>
    </source>
</reference>
<evidence type="ECO:0000256" key="2">
    <source>
        <dbReference type="ARBA" id="ARBA00004873"/>
    </source>
</evidence>
<evidence type="ECO:0000259" key="17">
    <source>
        <dbReference type="Pfam" id="PF04715"/>
    </source>
</evidence>
<evidence type="ECO:0000256" key="6">
    <source>
        <dbReference type="ARBA" id="ARBA00020653"/>
    </source>
</evidence>
<evidence type="ECO:0000313" key="18">
    <source>
        <dbReference type="EMBL" id="MDV2884333.1"/>
    </source>
</evidence>